<reference evidence="2" key="1">
    <citation type="submission" date="2020-02" db="EMBL/GenBank/DDBJ databases">
        <authorList>
            <person name="Meier V. D."/>
        </authorList>
    </citation>
    <scope>NUCLEOTIDE SEQUENCE</scope>
    <source>
        <strain evidence="2">AVDCRST_MAG54</strain>
    </source>
</reference>
<dbReference type="AlphaFoldDB" id="A0A6J4IJJ8"/>
<sequence length="68" mass="7261">MPCSPRVAVTRTTRSPRSRASSSRPEDTNVSSSGWAQIPSRVLVAAGRATGTAAVTAGWWWLAVRCMT</sequence>
<organism evidence="2">
    <name type="scientific">uncultured Actinomycetospora sp</name>
    <dbReference type="NCBI Taxonomy" id="1135996"/>
    <lineage>
        <taxon>Bacteria</taxon>
        <taxon>Bacillati</taxon>
        <taxon>Actinomycetota</taxon>
        <taxon>Actinomycetes</taxon>
        <taxon>Pseudonocardiales</taxon>
        <taxon>Pseudonocardiaceae</taxon>
        <taxon>Actinomycetospora</taxon>
        <taxon>environmental samples</taxon>
    </lineage>
</organism>
<proteinExistence type="predicted"/>
<feature type="non-terminal residue" evidence="2">
    <location>
        <position position="68"/>
    </location>
</feature>
<evidence type="ECO:0000256" key="1">
    <source>
        <dbReference type="SAM" id="MobiDB-lite"/>
    </source>
</evidence>
<dbReference type="EMBL" id="CADCTH010000285">
    <property type="protein sequence ID" value="CAA9254309.1"/>
    <property type="molecule type" value="Genomic_DNA"/>
</dbReference>
<gene>
    <name evidence="2" type="ORF">AVDCRST_MAG54-2156</name>
</gene>
<feature type="region of interest" description="Disordered" evidence="1">
    <location>
        <begin position="1"/>
        <end position="33"/>
    </location>
</feature>
<accession>A0A6J4IJJ8</accession>
<evidence type="ECO:0000313" key="2">
    <source>
        <dbReference type="EMBL" id="CAA9254309.1"/>
    </source>
</evidence>
<feature type="compositionally biased region" description="Low complexity" evidence="1">
    <location>
        <begin position="1"/>
        <end position="23"/>
    </location>
</feature>
<protein>
    <submittedName>
        <fullName evidence="2">Uncharacterized protein</fullName>
    </submittedName>
</protein>
<name>A0A6J4IJJ8_9PSEU</name>